<protein>
    <submittedName>
        <fullName evidence="2">Yos1-like</fullName>
    </submittedName>
</protein>
<feature type="signal peptide" evidence="1">
    <location>
        <begin position="1"/>
        <end position="16"/>
    </location>
</feature>
<dbReference type="GO" id="GO:0030134">
    <property type="term" value="C:COPII-coated ER to Golgi transport vesicle"/>
    <property type="evidence" value="ECO:0007669"/>
    <property type="project" value="TreeGrafter"/>
</dbReference>
<feature type="chain" id="PRO_5042848415" evidence="1">
    <location>
        <begin position="17"/>
        <end position="174"/>
    </location>
</feature>
<dbReference type="EMBL" id="JBAMMX010000013">
    <property type="protein sequence ID" value="KAK6928899.1"/>
    <property type="molecule type" value="Genomic_DNA"/>
</dbReference>
<dbReference type="Proteomes" id="UP001370490">
    <property type="component" value="Unassembled WGS sequence"/>
</dbReference>
<keyword evidence="1" id="KW-0732">Signal</keyword>
<accession>A0AAN8V8N8</accession>
<dbReference type="Pfam" id="PF08571">
    <property type="entry name" value="Yos1"/>
    <property type="match status" value="1"/>
</dbReference>
<name>A0AAN8V8N8_9MAGN</name>
<reference evidence="2 3" key="1">
    <citation type="submission" date="2023-12" db="EMBL/GenBank/DDBJ databases">
        <title>A high-quality genome assembly for Dillenia turbinata (Dilleniales).</title>
        <authorList>
            <person name="Chanderbali A."/>
        </authorList>
    </citation>
    <scope>NUCLEOTIDE SEQUENCE [LARGE SCALE GENOMIC DNA]</scope>
    <source>
        <strain evidence="2">LSX21</strain>
        <tissue evidence="2">Leaf</tissue>
    </source>
</reference>
<dbReference type="GO" id="GO:0006888">
    <property type="term" value="P:endoplasmic reticulum to Golgi vesicle-mediated transport"/>
    <property type="evidence" value="ECO:0007669"/>
    <property type="project" value="TreeGrafter"/>
</dbReference>
<comment type="caution">
    <text evidence="2">The sequence shown here is derived from an EMBL/GenBank/DDBJ whole genome shotgun (WGS) entry which is preliminary data.</text>
</comment>
<keyword evidence="3" id="KW-1185">Reference proteome</keyword>
<gene>
    <name evidence="2" type="ORF">RJ641_005104</name>
</gene>
<dbReference type="GO" id="GO:0000139">
    <property type="term" value="C:Golgi membrane"/>
    <property type="evidence" value="ECO:0007669"/>
    <property type="project" value="TreeGrafter"/>
</dbReference>
<dbReference type="PANTHER" id="PTHR15858:SF6">
    <property type="entry name" value="YOS1-LIKE PROTEIN"/>
    <property type="match status" value="1"/>
</dbReference>
<proteinExistence type="predicted"/>
<evidence type="ECO:0000256" key="1">
    <source>
        <dbReference type="SAM" id="SignalP"/>
    </source>
</evidence>
<dbReference type="GO" id="GO:0005789">
    <property type="term" value="C:endoplasmic reticulum membrane"/>
    <property type="evidence" value="ECO:0007669"/>
    <property type="project" value="TreeGrafter"/>
</dbReference>
<dbReference type="AlphaFoldDB" id="A0AAN8V8N8"/>
<sequence>MGLWTLLEGFLLLANAFAILNEDRFLAPRGNGPSICPVELAYHSNSCDAATGSLELFEAYFKDVVLVNLEILVFPPRLRIRLLLANAIIDRKAPIPVHSSCASRLNTRQVECSVLIESDMALVGKVENPLPCPFWPWLSADLTVLPIACTSLLMVLRYIQVFCIAFEESYLLLS</sequence>
<organism evidence="2 3">
    <name type="scientific">Dillenia turbinata</name>
    <dbReference type="NCBI Taxonomy" id="194707"/>
    <lineage>
        <taxon>Eukaryota</taxon>
        <taxon>Viridiplantae</taxon>
        <taxon>Streptophyta</taxon>
        <taxon>Embryophyta</taxon>
        <taxon>Tracheophyta</taxon>
        <taxon>Spermatophyta</taxon>
        <taxon>Magnoliopsida</taxon>
        <taxon>eudicotyledons</taxon>
        <taxon>Gunneridae</taxon>
        <taxon>Pentapetalae</taxon>
        <taxon>Dilleniales</taxon>
        <taxon>Dilleniaceae</taxon>
        <taxon>Dillenia</taxon>
    </lineage>
</organism>
<evidence type="ECO:0000313" key="2">
    <source>
        <dbReference type="EMBL" id="KAK6928899.1"/>
    </source>
</evidence>
<dbReference type="InterPro" id="IPR013880">
    <property type="entry name" value="Yos1"/>
</dbReference>
<evidence type="ECO:0000313" key="3">
    <source>
        <dbReference type="Proteomes" id="UP001370490"/>
    </source>
</evidence>
<dbReference type="PANTHER" id="PTHR15858">
    <property type="entry name" value="IMMEDIATE EARLY RESPONSE 3-INTERACTING PROTEIN 1"/>
    <property type="match status" value="1"/>
</dbReference>